<dbReference type="AlphaFoldDB" id="A0A0A7EAB5"/>
<keyword evidence="10 16" id="KW-1133">Transmembrane helix</keyword>
<name>A0A0A7EAB5_9NEOP</name>
<evidence type="ECO:0000256" key="16">
    <source>
        <dbReference type="SAM" id="Phobius"/>
    </source>
</evidence>
<organism evidence="17">
    <name type="scientific">Glossotermes oculatus</name>
    <dbReference type="NCBI Taxonomy" id="280691"/>
    <lineage>
        <taxon>Eukaryota</taxon>
        <taxon>Metazoa</taxon>
        <taxon>Ecdysozoa</taxon>
        <taxon>Arthropoda</taxon>
        <taxon>Hexapoda</taxon>
        <taxon>Insecta</taxon>
        <taxon>Pterygota</taxon>
        <taxon>Neoptera</taxon>
        <taxon>Polyneoptera</taxon>
        <taxon>Dictyoptera</taxon>
        <taxon>Blattodea</taxon>
        <taxon>Blattoidea</taxon>
        <taxon>Termitoidae</taxon>
        <taxon>Rhinotermitidae</taxon>
        <taxon>Glossotermes</taxon>
    </lineage>
</organism>
<dbReference type="InterPro" id="IPR050269">
    <property type="entry name" value="ComplexI_Subunit6"/>
</dbReference>
<reference evidence="17" key="1">
    <citation type="journal article" date="2014" name="Mol. Biol. Evol.">
        <title>The evolutionary history of termites as inferred from 66 mitochondrial genomes.</title>
        <authorList>
            <person name="Bourguignon T."/>
            <person name="Lo N."/>
            <person name="Cameron S.L."/>
            <person name="Sobotnik J."/>
            <person name="Hayashi Y."/>
            <person name="Shigenobu S."/>
            <person name="Watanabe D."/>
            <person name="Roisin Y."/>
            <person name="Miura T."/>
            <person name="Evans T.A."/>
        </authorList>
    </citation>
    <scope>NUCLEOTIDE SEQUENCE</scope>
</reference>
<evidence type="ECO:0000256" key="7">
    <source>
        <dbReference type="ARBA" id="ARBA00022692"/>
    </source>
</evidence>
<dbReference type="GO" id="GO:0031966">
    <property type="term" value="C:mitochondrial membrane"/>
    <property type="evidence" value="ECO:0007669"/>
    <property type="project" value="UniProtKB-SubCell"/>
</dbReference>
<comment type="similarity">
    <text evidence="2">Belongs to the complex I subunit 6 family.</text>
</comment>
<evidence type="ECO:0000256" key="12">
    <source>
        <dbReference type="ARBA" id="ARBA00023128"/>
    </source>
</evidence>
<keyword evidence="13 16" id="KW-0472">Membrane</keyword>
<geneLocation type="mitochondrion" evidence="17"/>
<keyword evidence="8" id="KW-1278">Translocase</keyword>
<evidence type="ECO:0000256" key="14">
    <source>
        <dbReference type="ARBA" id="ARBA00031019"/>
    </source>
</evidence>
<dbReference type="GO" id="GO:0008137">
    <property type="term" value="F:NADH dehydrogenase (ubiquinone) activity"/>
    <property type="evidence" value="ECO:0007669"/>
    <property type="project" value="UniProtKB-EC"/>
</dbReference>
<evidence type="ECO:0000256" key="9">
    <source>
        <dbReference type="ARBA" id="ARBA00022982"/>
    </source>
</evidence>
<comment type="catalytic activity">
    <reaction evidence="15">
        <text>a ubiquinone + NADH + 5 H(+)(in) = a ubiquinol + NAD(+) + 4 H(+)(out)</text>
        <dbReference type="Rhea" id="RHEA:29091"/>
        <dbReference type="Rhea" id="RHEA-COMP:9565"/>
        <dbReference type="Rhea" id="RHEA-COMP:9566"/>
        <dbReference type="ChEBI" id="CHEBI:15378"/>
        <dbReference type="ChEBI" id="CHEBI:16389"/>
        <dbReference type="ChEBI" id="CHEBI:17976"/>
        <dbReference type="ChEBI" id="CHEBI:57540"/>
        <dbReference type="ChEBI" id="CHEBI:57945"/>
        <dbReference type="EC" id="7.1.1.2"/>
    </reaction>
</comment>
<keyword evidence="11" id="KW-0520">NAD</keyword>
<feature type="transmembrane region" description="Helical" evidence="16">
    <location>
        <begin position="135"/>
        <end position="154"/>
    </location>
</feature>
<feature type="transmembrane region" description="Helical" evidence="16">
    <location>
        <begin position="51"/>
        <end position="72"/>
    </location>
</feature>
<accession>A0A0A7EAB5</accession>
<evidence type="ECO:0000256" key="4">
    <source>
        <dbReference type="ARBA" id="ARBA00021095"/>
    </source>
</evidence>
<keyword evidence="7 16" id="KW-0812">Transmembrane</keyword>
<keyword evidence="6" id="KW-0679">Respiratory chain</keyword>
<dbReference type="EC" id="7.1.1.2" evidence="3"/>
<keyword evidence="5" id="KW-0813">Transport</keyword>
<evidence type="ECO:0000256" key="6">
    <source>
        <dbReference type="ARBA" id="ARBA00022660"/>
    </source>
</evidence>
<feature type="transmembrane region" description="Helical" evidence="16">
    <location>
        <begin position="84"/>
        <end position="102"/>
    </location>
</feature>
<dbReference type="EMBL" id="KP026291">
    <property type="protein sequence ID" value="AIY62033.1"/>
    <property type="molecule type" value="Genomic_DNA"/>
</dbReference>
<sequence length="163" mass="18216">MTKVLLSMSTTTSMAFTQTKHPMTMGMMLLAQTALVCTISGTMYKSFWFSYILFMIMIGGMLVLFMYMVSLASNEMIYPSMKTTSIMLTTTLLIATIMPLPTNNKDMEGFKTMTINETTTTTAQMYNLATGSMTVMLVMYMLLTMIIVVNMVNVPMGPLRQTS</sequence>
<comment type="subcellular location">
    <subcellularLocation>
        <location evidence="1">Mitochondrion membrane</location>
        <topology evidence="1">Multi-pass membrane protein</topology>
    </subcellularLocation>
</comment>
<keyword evidence="9" id="KW-0249">Electron transport</keyword>
<evidence type="ECO:0000256" key="3">
    <source>
        <dbReference type="ARBA" id="ARBA00012944"/>
    </source>
</evidence>
<dbReference type="PANTHER" id="PTHR11435:SF1">
    <property type="entry name" value="NADH-UBIQUINONE OXIDOREDUCTASE CHAIN 6"/>
    <property type="match status" value="1"/>
</dbReference>
<evidence type="ECO:0000256" key="13">
    <source>
        <dbReference type="ARBA" id="ARBA00023136"/>
    </source>
</evidence>
<evidence type="ECO:0000256" key="2">
    <source>
        <dbReference type="ARBA" id="ARBA00005698"/>
    </source>
</evidence>
<evidence type="ECO:0000256" key="8">
    <source>
        <dbReference type="ARBA" id="ARBA00022967"/>
    </source>
</evidence>
<evidence type="ECO:0000256" key="1">
    <source>
        <dbReference type="ARBA" id="ARBA00004225"/>
    </source>
</evidence>
<evidence type="ECO:0000256" key="15">
    <source>
        <dbReference type="ARBA" id="ARBA00049551"/>
    </source>
</evidence>
<evidence type="ECO:0000313" key="17">
    <source>
        <dbReference type="EMBL" id="AIY62033.1"/>
    </source>
</evidence>
<dbReference type="PANTHER" id="PTHR11435">
    <property type="entry name" value="NADH UBIQUINONE OXIDOREDUCTASE SUBUNIT ND6"/>
    <property type="match status" value="1"/>
</dbReference>
<evidence type="ECO:0000256" key="5">
    <source>
        <dbReference type="ARBA" id="ARBA00022448"/>
    </source>
</evidence>
<proteinExistence type="inferred from homology"/>
<evidence type="ECO:0000256" key="11">
    <source>
        <dbReference type="ARBA" id="ARBA00023027"/>
    </source>
</evidence>
<evidence type="ECO:0000256" key="10">
    <source>
        <dbReference type="ARBA" id="ARBA00022989"/>
    </source>
</evidence>
<gene>
    <name evidence="17" type="primary">nad6</name>
</gene>
<keyword evidence="12 17" id="KW-0496">Mitochondrion</keyword>
<protein>
    <recommendedName>
        <fullName evidence="4">NADH-ubiquinone oxidoreductase chain 6</fullName>
        <ecNumber evidence="3">7.1.1.2</ecNumber>
    </recommendedName>
    <alternativeName>
        <fullName evidence="14">NADH dehydrogenase subunit 6</fullName>
    </alternativeName>
</protein>